<accession>A0A3D8GS32</accession>
<dbReference type="GO" id="GO:0009307">
    <property type="term" value="P:DNA restriction-modification system"/>
    <property type="evidence" value="ECO:0007669"/>
    <property type="project" value="UniProtKB-KW"/>
</dbReference>
<evidence type="ECO:0000256" key="4">
    <source>
        <dbReference type="ARBA" id="ARBA00038652"/>
    </source>
</evidence>
<dbReference type="Proteomes" id="UP000257144">
    <property type="component" value="Unassembled WGS sequence"/>
</dbReference>
<dbReference type="InterPro" id="IPR051212">
    <property type="entry name" value="Type-I_RE_S_subunit"/>
</dbReference>
<dbReference type="InterPro" id="IPR000055">
    <property type="entry name" value="Restrct_endonuc_typeI_TRD"/>
</dbReference>
<comment type="caution">
    <text evidence="6">The sequence shown here is derived from an EMBL/GenBank/DDBJ whole genome shotgun (WGS) entry which is preliminary data.</text>
</comment>
<evidence type="ECO:0000313" key="6">
    <source>
        <dbReference type="EMBL" id="RDU37283.1"/>
    </source>
</evidence>
<keyword evidence="2" id="KW-0680">Restriction system</keyword>
<evidence type="ECO:0000259" key="5">
    <source>
        <dbReference type="Pfam" id="PF01420"/>
    </source>
</evidence>
<feature type="domain" description="Type I restriction modification DNA specificity" evidence="5">
    <location>
        <begin position="366"/>
        <end position="535"/>
    </location>
</feature>
<comment type="similarity">
    <text evidence="1">Belongs to the type-I restriction system S methylase family.</text>
</comment>
<dbReference type="CDD" id="cd17293">
    <property type="entry name" value="RMtype1_S_Ppo21ORF8840P_TRD1-CR1_like"/>
    <property type="match status" value="1"/>
</dbReference>
<dbReference type="RefSeq" id="WP_115450957.1">
    <property type="nucleotide sequence ID" value="NZ_QNQT01000002.1"/>
</dbReference>
<sequence length="564" mass="63846">MTALLDHFHEAITTPDDVEKLKKLILQHAMQGKLVEQDPNDEPASKLFKRIEKEKQKLIKEKILKNSKPLPSIEESDIPYQLPEGWIWVRLGDIGITQTGATPSTSKPEYFGGEYPFITPADISENGIDYYQRSLSKVGIEYGRIVSENSVLMVCIGGSIGKCYYTDRLCSCNQQINTITGLCSISGKFLYYFMSSSYFYKSVIENATGSATPIINKNKWESIAFPLPPLEEQNRIVKKIEELFKQSDELLSKLIKMQAKSVLLNKIIFTKLQDHSNYERMKDLRFAIENMEHLCNDKDSINQLRKTILSLAVQGKLEVQNVNEEPASVLVEKIKQEKERMISEKIIKKEKPLQPITAEEVPFLLPNGWEWVRLGEITMKLGAGKTPLGGEKNYVQEGIKFIRSQNVWNSGLLLDGVAHITAETNESMKGSIVQAKDILLNITGASIGRSSLVPDDFDIANVNQHVAIIRLVDDSIRHYIHTCIISPYFQNEVMRVQVGASREGLSMTKLAKFIIPLPPVEEQVRIMDKVQSLFCLIDQYENKIVLKEKSTKTLSDSLIESILM</sequence>
<keyword evidence="3" id="KW-0238">DNA-binding</keyword>
<dbReference type="OrthoDB" id="9811611at2"/>
<feature type="domain" description="Type I restriction modification DNA specificity" evidence="5">
    <location>
        <begin position="83"/>
        <end position="254"/>
    </location>
</feature>
<dbReference type="GO" id="GO:0003677">
    <property type="term" value="F:DNA binding"/>
    <property type="evidence" value="ECO:0007669"/>
    <property type="project" value="UniProtKB-KW"/>
</dbReference>
<dbReference type="InterPro" id="IPR044946">
    <property type="entry name" value="Restrct_endonuc_typeI_TRD_sf"/>
</dbReference>
<evidence type="ECO:0000256" key="3">
    <source>
        <dbReference type="ARBA" id="ARBA00023125"/>
    </source>
</evidence>
<protein>
    <recommendedName>
        <fullName evidence="5">Type I restriction modification DNA specificity domain-containing protein</fullName>
    </recommendedName>
</protein>
<organism evidence="6 7">
    <name type="scientific">Neobacillus piezotolerans</name>
    <dbReference type="NCBI Taxonomy" id="2259171"/>
    <lineage>
        <taxon>Bacteria</taxon>
        <taxon>Bacillati</taxon>
        <taxon>Bacillota</taxon>
        <taxon>Bacilli</taxon>
        <taxon>Bacillales</taxon>
        <taxon>Bacillaceae</taxon>
        <taxon>Neobacillus</taxon>
    </lineage>
</organism>
<gene>
    <name evidence="6" type="ORF">DRW41_05365</name>
</gene>
<dbReference type="CDD" id="cd17256">
    <property type="entry name" value="RMtype1_S_EcoJA65PI-TRD1-CR1_like"/>
    <property type="match status" value="1"/>
</dbReference>
<evidence type="ECO:0000256" key="1">
    <source>
        <dbReference type="ARBA" id="ARBA00010923"/>
    </source>
</evidence>
<keyword evidence="7" id="KW-1185">Reference proteome</keyword>
<reference evidence="6 7" key="1">
    <citation type="submission" date="2018-07" db="EMBL/GenBank/DDBJ databases">
        <title>Bacillus sp. YLB-04 draft genome sequence.</title>
        <authorList>
            <person name="Yu L."/>
            <person name="Tang X."/>
        </authorList>
    </citation>
    <scope>NUCLEOTIDE SEQUENCE [LARGE SCALE GENOMIC DNA]</scope>
    <source>
        <strain evidence="6 7">YLB-04</strain>
    </source>
</reference>
<dbReference type="PANTHER" id="PTHR43140">
    <property type="entry name" value="TYPE-1 RESTRICTION ENZYME ECOKI SPECIFICITY PROTEIN"/>
    <property type="match status" value="1"/>
</dbReference>
<dbReference type="SUPFAM" id="SSF116734">
    <property type="entry name" value="DNA methylase specificity domain"/>
    <property type="match status" value="2"/>
</dbReference>
<dbReference type="AlphaFoldDB" id="A0A3D8GS32"/>
<dbReference type="EMBL" id="QNQT01000002">
    <property type="protein sequence ID" value="RDU37283.1"/>
    <property type="molecule type" value="Genomic_DNA"/>
</dbReference>
<dbReference type="Gene3D" id="3.90.220.20">
    <property type="entry name" value="DNA methylase specificity domains"/>
    <property type="match status" value="2"/>
</dbReference>
<dbReference type="Pfam" id="PF01420">
    <property type="entry name" value="Methylase_S"/>
    <property type="match status" value="2"/>
</dbReference>
<comment type="subunit">
    <text evidence="4">The methyltransferase is composed of M and S polypeptides.</text>
</comment>
<evidence type="ECO:0000313" key="7">
    <source>
        <dbReference type="Proteomes" id="UP000257144"/>
    </source>
</evidence>
<dbReference type="PANTHER" id="PTHR43140:SF1">
    <property type="entry name" value="TYPE I RESTRICTION ENZYME ECOKI SPECIFICITY SUBUNIT"/>
    <property type="match status" value="1"/>
</dbReference>
<name>A0A3D8GS32_9BACI</name>
<proteinExistence type="inferred from homology"/>
<evidence type="ECO:0000256" key="2">
    <source>
        <dbReference type="ARBA" id="ARBA00022747"/>
    </source>
</evidence>